<dbReference type="Proteomes" id="UP000266196">
    <property type="component" value="Unassembled WGS sequence"/>
</dbReference>
<dbReference type="EMBL" id="QUTE01007662">
    <property type="protein sequence ID" value="RHZ28340.1"/>
    <property type="molecule type" value="Genomic_DNA"/>
</dbReference>
<proteinExistence type="predicted"/>
<evidence type="ECO:0000313" key="1">
    <source>
        <dbReference type="EMBL" id="RHY22708.1"/>
    </source>
</evidence>
<evidence type="ECO:0000313" key="6">
    <source>
        <dbReference type="Proteomes" id="UP000266196"/>
    </source>
</evidence>
<evidence type="ECO:0000313" key="2">
    <source>
        <dbReference type="EMBL" id="RHY68505.1"/>
    </source>
</evidence>
<dbReference type="Proteomes" id="UP000266239">
    <property type="component" value="Unassembled WGS sequence"/>
</dbReference>
<evidence type="ECO:0000313" key="4">
    <source>
        <dbReference type="EMBL" id="RHZ33066.1"/>
    </source>
</evidence>
<reference evidence="5 6" key="1">
    <citation type="submission" date="2018-08" db="EMBL/GenBank/DDBJ databases">
        <title>Aphanomyces genome sequencing and annotation.</title>
        <authorList>
            <person name="Minardi D."/>
            <person name="Oidtmann B."/>
            <person name="Van Der Giezen M."/>
            <person name="Studholme D.J."/>
        </authorList>
    </citation>
    <scope>NUCLEOTIDE SEQUENCE [LARGE SCALE GENOMIC DNA]</scope>
    <source>
        <strain evidence="3 6">197901</strain>
        <strain evidence="4 8">FDL457</strain>
        <strain evidence="2 5">SA</strain>
        <strain evidence="1 7">Yx</strain>
    </source>
</reference>
<gene>
    <name evidence="1" type="ORF">DYB25_012878</name>
    <name evidence="4" type="ORF">DYB26_011494</name>
    <name evidence="3" type="ORF">DYB31_010215</name>
    <name evidence="2" type="ORF">DYB38_013565</name>
</gene>
<dbReference type="Proteomes" id="UP000265716">
    <property type="component" value="Unassembled WGS sequence"/>
</dbReference>
<name>A0A397DV41_APHAT</name>
<evidence type="ECO:0000313" key="7">
    <source>
        <dbReference type="Proteomes" id="UP000266239"/>
    </source>
</evidence>
<dbReference type="EMBL" id="QUTF01010170">
    <property type="protein sequence ID" value="RHZ33066.1"/>
    <property type="molecule type" value="Genomic_DNA"/>
</dbReference>
<organism evidence="2 5">
    <name type="scientific">Aphanomyces astaci</name>
    <name type="common">Crayfish plague agent</name>
    <dbReference type="NCBI Taxonomy" id="112090"/>
    <lineage>
        <taxon>Eukaryota</taxon>
        <taxon>Sar</taxon>
        <taxon>Stramenopiles</taxon>
        <taxon>Oomycota</taxon>
        <taxon>Saprolegniomycetes</taxon>
        <taxon>Saprolegniales</taxon>
        <taxon>Verrucalvaceae</taxon>
        <taxon>Aphanomyces</taxon>
    </lineage>
</organism>
<dbReference type="Proteomes" id="UP000286510">
    <property type="component" value="Unassembled WGS sequence"/>
</dbReference>
<dbReference type="AlphaFoldDB" id="A0A397DV41"/>
<accession>A0A397DV41</accession>
<comment type="caution">
    <text evidence="2">The sequence shown here is derived from an EMBL/GenBank/DDBJ whole genome shotgun (WGS) entry which is preliminary data.</text>
</comment>
<dbReference type="VEuPathDB" id="FungiDB:H257_03450"/>
<dbReference type="EMBL" id="QUTC01003750">
    <property type="protein sequence ID" value="RHY68505.1"/>
    <property type="molecule type" value="Genomic_DNA"/>
</dbReference>
<protein>
    <submittedName>
        <fullName evidence="2">Uncharacterized protein</fullName>
    </submittedName>
</protein>
<sequence length="77" mass="8757">MGAFDALCSNKLEDVYLTLQAVMRLVLQHLSGNQFRLPHLKKEAMRRAGTRMANVTCPLALLYQADLHLQNHDIPVR</sequence>
<evidence type="ECO:0000313" key="5">
    <source>
        <dbReference type="Proteomes" id="UP000265716"/>
    </source>
</evidence>
<dbReference type="EMBL" id="QUTA01003657">
    <property type="protein sequence ID" value="RHY22708.1"/>
    <property type="molecule type" value="Genomic_DNA"/>
</dbReference>
<evidence type="ECO:0000313" key="8">
    <source>
        <dbReference type="Proteomes" id="UP000286510"/>
    </source>
</evidence>
<evidence type="ECO:0000313" key="3">
    <source>
        <dbReference type="EMBL" id="RHZ28340.1"/>
    </source>
</evidence>